<keyword evidence="3" id="KW-1185">Reference proteome</keyword>
<dbReference type="Gene3D" id="2.160.10.10">
    <property type="entry name" value="Hexapeptide repeat proteins"/>
    <property type="match status" value="1"/>
</dbReference>
<dbReference type="PANTHER" id="PTHR42883">
    <property type="entry name" value="GLUCOSE-1-PHOSPHATE THYMIDYLTRANSFERASE"/>
    <property type="match status" value="1"/>
</dbReference>
<dbReference type="EMBL" id="BSXT01005071">
    <property type="protein sequence ID" value="GMF59614.1"/>
    <property type="molecule type" value="Genomic_DNA"/>
</dbReference>
<accession>A0A9W6YC59</accession>
<dbReference type="AlphaFoldDB" id="A0A9W6YC59"/>
<evidence type="ECO:0000256" key="1">
    <source>
        <dbReference type="SAM" id="MobiDB-lite"/>
    </source>
</evidence>
<dbReference type="Pfam" id="PF00132">
    <property type="entry name" value="Hexapep"/>
    <property type="match status" value="1"/>
</dbReference>
<evidence type="ECO:0000313" key="2">
    <source>
        <dbReference type="EMBL" id="GMF59614.1"/>
    </source>
</evidence>
<feature type="compositionally biased region" description="Low complexity" evidence="1">
    <location>
        <begin position="44"/>
        <end position="71"/>
    </location>
</feature>
<feature type="region of interest" description="Disordered" evidence="1">
    <location>
        <begin position="236"/>
        <end position="268"/>
    </location>
</feature>
<feature type="region of interest" description="Disordered" evidence="1">
    <location>
        <begin position="162"/>
        <end position="190"/>
    </location>
</feature>
<gene>
    <name evidence="2" type="ORF">Pfra01_002579400</name>
</gene>
<evidence type="ECO:0000313" key="3">
    <source>
        <dbReference type="Proteomes" id="UP001165121"/>
    </source>
</evidence>
<feature type="region of interest" description="Disordered" evidence="1">
    <location>
        <begin position="44"/>
        <end position="80"/>
    </location>
</feature>
<dbReference type="Proteomes" id="UP001165121">
    <property type="component" value="Unassembled WGS sequence"/>
</dbReference>
<sequence>MAAGPRDTAAAALAALAAGVLLCCAATSALTTLLVQLYLHSPSARAGSSSSRQDSTPKVASESGSAVEEAAIPPPPESGDACNRRVLDLRSLADADVPVALQLDAYFSPERLQDFDHGRLFDGCSNVLAVLDAIRPYLAKFFADNAWMSTFGAESTQITTLQSSTKLDSDGRALADESDSDDSDEPRARSASYPRIKTRWRLPEWLDPNGTAEIVIFPGVRTQTFAPQKIINLEEEGPGRVTRRPSLESTGSARRPSYGWSRSAVSQDDDEEVEKRRLIVLPGAHVLGGTFDLSEGSIHIGKHVRIEPNVFIKGPAIIGARSTVRSGAYIRGDVIVGRNVVLRGEVKNSVILDDAELCHPGYCGDSICGFKSHFGNQVTTANLSLFSGPNLTIDVDGVTYDTGRRKAGVVLGDGSQLGCSSVTEPCTFIQQNTVVYPLTRLRKGIYGPSLLIKNKPMEKGVLEIVPILPSEQ</sequence>
<organism evidence="2 3">
    <name type="scientific">Phytophthora fragariaefolia</name>
    <dbReference type="NCBI Taxonomy" id="1490495"/>
    <lineage>
        <taxon>Eukaryota</taxon>
        <taxon>Sar</taxon>
        <taxon>Stramenopiles</taxon>
        <taxon>Oomycota</taxon>
        <taxon>Peronosporomycetes</taxon>
        <taxon>Peronosporales</taxon>
        <taxon>Peronosporaceae</taxon>
        <taxon>Phytophthora</taxon>
    </lineage>
</organism>
<protein>
    <submittedName>
        <fullName evidence="2">Unnamed protein product</fullName>
    </submittedName>
</protein>
<name>A0A9W6YC59_9STRA</name>
<comment type="caution">
    <text evidence="2">The sequence shown here is derived from an EMBL/GenBank/DDBJ whole genome shotgun (WGS) entry which is preliminary data.</text>
</comment>
<reference evidence="2" key="1">
    <citation type="submission" date="2023-04" db="EMBL/GenBank/DDBJ databases">
        <title>Phytophthora fragariaefolia NBRC 109709.</title>
        <authorList>
            <person name="Ichikawa N."/>
            <person name="Sato H."/>
            <person name="Tonouchi N."/>
        </authorList>
    </citation>
    <scope>NUCLEOTIDE SEQUENCE</scope>
    <source>
        <strain evidence="2">NBRC 109709</strain>
    </source>
</reference>
<dbReference type="InterPro" id="IPR011004">
    <property type="entry name" value="Trimer_LpxA-like_sf"/>
</dbReference>
<dbReference type="PANTHER" id="PTHR42883:SF2">
    <property type="entry name" value="THYMIDYLYLTRANSFERASE"/>
    <property type="match status" value="1"/>
</dbReference>
<proteinExistence type="predicted"/>
<dbReference type="InterPro" id="IPR001451">
    <property type="entry name" value="Hexapep"/>
</dbReference>
<dbReference type="OrthoDB" id="57945at2759"/>
<dbReference type="SUPFAM" id="SSF51161">
    <property type="entry name" value="Trimeric LpxA-like enzymes"/>
    <property type="match status" value="1"/>
</dbReference>